<proteinExistence type="inferred from homology"/>
<sequence>MSMTLDEFTRSVDPRCLPRILQIQSGIYVQGSVYEMYGRECCLSNGDLIKVIEIRITRFIAKGSNGITVDLPLDYPGLFRMVKDRQPYCSIQEIAESLRISSHRLNQPVFYTAGDLDHPDGTIKKGTSFRITGLKMVEGHECVNCELAQSELKRRFALKLSVKGEFYECDDSQFYTLKELAEWKMSTGRTRTVTKVKSTHLKDDILPDPLEDYKGELTLTPVHEIQAIMKFRKDVVLIPPNLDVDVVDVTEQHDSAVFVQPLSLKDVFKKPMDTFPVVAEVIEKPWHVPEELAFICRSKQIVIQRAFEAKRVLASETRRGEQRRFLVPSSYKGRFKRRPREFPTAYDLERAQSSTEQLHVVATRDFESHYFQGQSPVQVGDQFLIKKKSTSSTAEGSENGEDKMADMLACMKIEGKSHKDVQIPMYLDGGFVEVIHDKRQYTIGDICHGFPLPFNVKVSVRDLAVKEDILAAASGLQVEEEITDPHLLVSTLDLSECWEVPVNRTKMTVQLQQKWDGPATGAEQPVGHAVVEEIGEDCYYTLRRYTVANLQPPPRPPKIKIKQHMVKPPRPNKPIPSSSPKSPHCNFPKPGSMTSDTFPRLKRNTIAVSSERRSSIPPVFQPITVATVKSKDIPQEPEVDDLDDDSHEYEYIDEDELEFIRKKVQEEVLRSTVKGKQNTF</sequence>
<dbReference type="GO" id="GO:0005634">
    <property type="term" value="C:nucleus"/>
    <property type="evidence" value="ECO:0007669"/>
    <property type="project" value="TreeGrafter"/>
</dbReference>
<evidence type="ECO:0000259" key="3">
    <source>
        <dbReference type="Pfam" id="PF12736"/>
    </source>
</evidence>
<feature type="domain" description="CABIT" evidence="3">
    <location>
        <begin position="17"/>
        <end position="254"/>
    </location>
</feature>
<dbReference type="GO" id="GO:0050852">
    <property type="term" value="P:T cell receptor signaling pathway"/>
    <property type="evidence" value="ECO:0007669"/>
    <property type="project" value="TreeGrafter"/>
</dbReference>
<dbReference type="EMBL" id="JADWDJ010000008">
    <property type="protein sequence ID" value="KAG5276951.1"/>
    <property type="molecule type" value="Genomic_DNA"/>
</dbReference>
<organism evidence="4 5">
    <name type="scientific">Alosa alosa</name>
    <name type="common">allis shad</name>
    <dbReference type="NCBI Taxonomy" id="278164"/>
    <lineage>
        <taxon>Eukaryota</taxon>
        <taxon>Metazoa</taxon>
        <taxon>Chordata</taxon>
        <taxon>Craniata</taxon>
        <taxon>Vertebrata</taxon>
        <taxon>Euteleostomi</taxon>
        <taxon>Actinopterygii</taxon>
        <taxon>Neopterygii</taxon>
        <taxon>Teleostei</taxon>
        <taxon>Clupei</taxon>
        <taxon>Clupeiformes</taxon>
        <taxon>Clupeoidei</taxon>
        <taxon>Clupeidae</taxon>
        <taxon>Alosa</taxon>
    </lineage>
</organism>
<protein>
    <recommendedName>
        <fullName evidence="3">CABIT domain-containing protein</fullName>
    </recommendedName>
</protein>
<accession>A0AAV6GTP6</accession>
<keyword evidence="5" id="KW-1185">Reference proteome</keyword>
<comment type="similarity">
    <text evidence="1">Belongs to the themis family.</text>
</comment>
<dbReference type="InterPro" id="IPR039671">
    <property type="entry name" value="THEMIS"/>
</dbReference>
<evidence type="ECO:0000256" key="2">
    <source>
        <dbReference type="SAM" id="MobiDB-lite"/>
    </source>
</evidence>
<evidence type="ECO:0000313" key="4">
    <source>
        <dbReference type="EMBL" id="KAG5276951.1"/>
    </source>
</evidence>
<dbReference type="GO" id="GO:0005737">
    <property type="term" value="C:cytoplasm"/>
    <property type="evidence" value="ECO:0007669"/>
    <property type="project" value="TreeGrafter"/>
</dbReference>
<reference evidence="4" key="1">
    <citation type="submission" date="2020-10" db="EMBL/GenBank/DDBJ databases">
        <title>Chromosome-scale genome assembly of the Allis shad, Alosa alosa.</title>
        <authorList>
            <person name="Margot Z."/>
            <person name="Christophe K."/>
            <person name="Cabau C."/>
            <person name="Louis A."/>
            <person name="Berthelot C."/>
            <person name="Parey E."/>
            <person name="Roest Crollius H."/>
            <person name="Montfort J."/>
            <person name="Robinson-Rechavi M."/>
            <person name="Bucao C."/>
            <person name="Bouchez O."/>
            <person name="Gislard M."/>
            <person name="Lluch J."/>
            <person name="Milhes M."/>
            <person name="Lampietro C."/>
            <person name="Lopez Roques C."/>
            <person name="Donnadieu C."/>
            <person name="Braasch I."/>
            <person name="Desvignes T."/>
            <person name="Postlethwait J."/>
            <person name="Bobe J."/>
            <person name="Guiguen Y."/>
        </authorList>
    </citation>
    <scope>NUCLEOTIDE SEQUENCE</scope>
    <source>
        <strain evidence="4">M-15738</strain>
        <tissue evidence="4">Blood</tissue>
    </source>
</reference>
<dbReference type="PANTHER" id="PTHR15215">
    <property type="entry name" value="CABIT DOMAIN-CONTAINING PROTEIN"/>
    <property type="match status" value="1"/>
</dbReference>
<name>A0AAV6GTP6_9TELE</name>
<gene>
    <name evidence="4" type="ORF">AALO_G00111780</name>
</gene>
<feature type="region of interest" description="Disordered" evidence="2">
    <location>
        <begin position="551"/>
        <end position="584"/>
    </location>
</feature>
<feature type="domain" description="CABIT" evidence="3">
    <location>
        <begin position="275"/>
        <end position="516"/>
    </location>
</feature>
<dbReference type="Pfam" id="PF12736">
    <property type="entry name" value="CABIT"/>
    <property type="match status" value="2"/>
</dbReference>
<dbReference type="InterPro" id="IPR025946">
    <property type="entry name" value="CABIT_dom"/>
</dbReference>
<evidence type="ECO:0000256" key="1">
    <source>
        <dbReference type="ARBA" id="ARBA00006414"/>
    </source>
</evidence>
<dbReference type="AlphaFoldDB" id="A0AAV6GTP6"/>
<comment type="caution">
    <text evidence="4">The sequence shown here is derived from an EMBL/GenBank/DDBJ whole genome shotgun (WGS) entry which is preliminary data.</text>
</comment>
<evidence type="ECO:0000313" key="5">
    <source>
        <dbReference type="Proteomes" id="UP000823561"/>
    </source>
</evidence>
<feature type="compositionally biased region" description="Basic residues" evidence="2">
    <location>
        <begin position="557"/>
        <end position="567"/>
    </location>
</feature>
<dbReference type="Proteomes" id="UP000823561">
    <property type="component" value="Chromosome 8"/>
</dbReference>
<dbReference type="PANTHER" id="PTHR15215:SF1">
    <property type="entry name" value="PROTEIN THEMIS"/>
    <property type="match status" value="1"/>
</dbReference>